<name>A0A4D7C151_9SPHN</name>
<protein>
    <submittedName>
        <fullName evidence="2">Periplasmic heavy metal sensor</fullName>
    </submittedName>
</protein>
<organism evidence="2 3">
    <name type="scientific">Hankyongella ginsenosidimutans</name>
    <dbReference type="NCBI Taxonomy" id="1763828"/>
    <lineage>
        <taxon>Bacteria</taxon>
        <taxon>Pseudomonadati</taxon>
        <taxon>Pseudomonadota</taxon>
        <taxon>Alphaproteobacteria</taxon>
        <taxon>Sphingomonadales</taxon>
        <taxon>Sphingomonadaceae</taxon>
        <taxon>Hankyongella</taxon>
    </lineage>
</organism>
<evidence type="ECO:0000256" key="1">
    <source>
        <dbReference type="SAM" id="SignalP"/>
    </source>
</evidence>
<evidence type="ECO:0000313" key="3">
    <source>
        <dbReference type="Proteomes" id="UP000298714"/>
    </source>
</evidence>
<dbReference type="AlphaFoldDB" id="A0A4D7C151"/>
<evidence type="ECO:0000313" key="2">
    <source>
        <dbReference type="EMBL" id="QCI79444.1"/>
    </source>
</evidence>
<dbReference type="KEGG" id="hgn:E6W36_07455"/>
<feature type="chain" id="PRO_5020289802" evidence="1">
    <location>
        <begin position="25"/>
        <end position="190"/>
    </location>
</feature>
<dbReference type="Proteomes" id="UP000298714">
    <property type="component" value="Chromosome"/>
</dbReference>
<feature type="signal peptide" evidence="1">
    <location>
        <begin position="1"/>
        <end position="24"/>
    </location>
</feature>
<sequence>MAMMFRTTLLAASLLFAATAAAHAQLAPDLGGPPPGEPLFLQNMSTEGREIMSAAWKAGKNPEAAQATRQVQQQIIDLIAAPHFDENALKQALERERKLSLQLQQQRHWALVSAVSRLTDEDRRAFASSLEALRDRAQRRFARPAAGPAELSFRAQRGRAIARVFKGVNPDPRAPRPLIRRQDCRVLCAL</sequence>
<dbReference type="EMBL" id="CP039704">
    <property type="protein sequence ID" value="QCI79444.1"/>
    <property type="molecule type" value="Genomic_DNA"/>
</dbReference>
<reference evidence="3" key="1">
    <citation type="submission" date="2019-04" db="EMBL/GenBank/DDBJ databases">
        <title>Complete genome sequence of Sphingomonas sp. W1-2-3.</title>
        <authorList>
            <person name="Im W.T."/>
        </authorList>
    </citation>
    <scope>NUCLEOTIDE SEQUENCE [LARGE SCALE GENOMIC DNA]</scope>
    <source>
        <strain evidence="3">W1-2-3</strain>
    </source>
</reference>
<dbReference type="Pfam" id="PF13801">
    <property type="entry name" value="Metal_resist"/>
    <property type="match status" value="1"/>
</dbReference>
<accession>A0A4D7C151</accession>
<proteinExistence type="predicted"/>
<dbReference type="InterPro" id="IPR025961">
    <property type="entry name" value="Metal_resist"/>
</dbReference>
<keyword evidence="3" id="KW-1185">Reference proteome</keyword>
<keyword evidence="1" id="KW-0732">Signal</keyword>
<gene>
    <name evidence="2" type="ORF">E6W36_07455</name>
</gene>